<evidence type="ECO:0000256" key="2">
    <source>
        <dbReference type="ARBA" id="ARBA00022598"/>
    </source>
</evidence>
<dbReference type="Gene3D" id="3.30.300.30">
    <property type="match status" value="1"/>
</dbReference>
<dbReference type="GO" id="GO:0000166">
    <property type="term" value="F:nucleotide binding"/>
    <property type="evidence" value="ECO:0007669"/>
    <property type="project" value="UniProtKB-KW"/>
</dbReference>
<dbReference type="Pfam" id="PF14535">
    <property type="entry name" value="AMP-binding_C_2"/>
    <property type="match status" value="1"/>
</dbReference>
<dbReference type="Pfam" id="PF00501">
    <property type="entry name" value="AMP-binding"/>
    <property type="match status" value="1"/>
</dbReference>
<dbReference type="FunFam" id="3.40.50.12780:FF:000016">
    <property type="entry name" value="Phenylacetate-coenzyme A ligase"/>
    <property type="match status" value="1"/>
</dbReference>
<name>A0A926I1U4_9FIRM</name>
<protein>
    <recommendedName>
        <fullName evidence="7 9">Phenylacetate-coenzyme A ligase</fullName>
        <ecNumber evidence="6 9">6.2.1.30</ecNumber>
    </recommendedName>
    <alternativeName>
        <fullName evidence="8 9">Phenylacetyl-CoA ligase</fullName>
    </alternativeName>
</protein>
<dbReference type="PIRSF" id="PIRSF006444">
    <property type="entry name" value="PaaK"/>
    <property type="match status" value="1"/>
</dbReference>
<comment type="catalytic activity">
    <reaction evidence="9">
        <text>2-phenylacetate + ATP + CoA = phenylacetyl-CoA + AMP + diphosphate</text>
        <dbReference type="Rhea" id="RHEA:20956"/>
        <dbReference type="ChEBI" id="CHEBI:18401"/>
        <dbReference type="ChEBI" id="CHEBI:30616"/>
        <dbReference type="ChEBI" id="CHEBI:33019"/>
        <dbReference type="ChEBI" id="CHEBI:57287"/>
        <dbReference type="ChEBI" id="CHEBI:57390"/>
        <dbReference type="ChEBI" id="CHEBI:456215"/>
        <dbReference type="EC" id="6.2.1.30"/>
    </reaction>
</comment>
<evidence type="ECO:0000256" key="5">
    <source>
        <dbReference type="ARBA" id="ARBA00061566"/>
    </source>
</evidence>
<feature type="domain" description="AMP-dependent synthetase/ligase" evidence="10">
    <location>
        <begin position="79"/>
        <end position="285"/>
    </location>
</feature>
<dbReference type="Proteomes" id="UP000657006">
    <property type="component" value="Unassembled WGS sequence"/>
</dbReference>
<dbReference type="RefSeq" id="WP_177718252.1">
    <property type="nucleotide sequence ID" value="NZ_JACRSQ010000026.1"/>
</dbReference>
<comment type="subunit">
    <text evidence="1">Monomer.</text>
</comment>
<keyword evidence="13" id="KW-1185">Reference proteome</keyword>
<dbReference type="InterPro" id="IPR042099">
    <property type="entry name" value="ANL_N_sf"/>
</dbReference>
<evidence type="ECO:0000313" key="13">
    <source>
        <dbReference type="Proteomes" id="UP000657006"/>
    </source>
</evidence>
<evidence type="ECO:0000256" key="8">
    <source>
        <dbReference type="ARBA" id="ARBA00075111"/>
    </source>
</evidence>
<reference evidence="12" key="1">
    <citation type="submission" date="2020-08" db="EMBL/GenBank/DDBJ databases">
        <title>Genome public.</title>
        <authorList>
            <person name="Liu C."/>
            <person name="Sun Q."/>
        </authorList>
    </citation>
    <scope>NUCLEOTIDE SEQUENCE</scope>
    <source>
        <strain evidence="12">NSJ-32</strain>
    </source>
</reference>
<dbReference type="GO" id="GO:0010124">
    <property type="term" value="P:phenylacetate catabolic process"/>
    <property type="evidence" value="ECO:0007669"/>
    <property type="project" value="UniProtKB-UniRule"/>
</dbReference>
<evidence type="ECO:0000259" key="10">
    <source>
        <dbReference type="Pfam" id="PF00501"/>
    </source>
</evidence>
<evidence type="ECO:0000256" key="6">
    <source>
        <dbReference type="ARBA" id="ARBA00066629"/>
    </source>
</evidence>
<comment type="caution">
    <text evidence="12">The sequence shown here is derived from an EMBL/GenBank/DDBJ whole genome shotgun (WGS) entry which is preliminary data.</text>
</comment>
<dbReference type="InterPro" id="IPR011880">
    <property type="entry name" value="PA_CoA_ligase"/>
</dbReference>
<comment type="function">
    <text evidence="9">Catalyzes the activation of phenylacetic acid (PA) to phenylacetyl-CoA (PA-CoA).</text>
</comment>
<gene>
    <name evidence="12" type="ORF">H8730_13835</name>
</gene>
<evidence type="ECO:0000313" key="12">
    <source>
        <dbReference type="EMBL" id="MBC8544624.1"/>
    </source>
</evidence>
<evidence type="ECO:0000256" key="9">
    <source>
        <dbReference type="PIRNR" id="PIRNR006444"/>
    </source>
</evidence>
<dbReference type="PANTHER" id="PTHR43439:SF1">
    <property type="entry name" value="PHENYLACETATE-COENZYME A LIGASE"/>
    <property type="match status" value="1"/>
</dbReference>
<dbReference type="InterPro" id="IPR051414">
    <property type="entry name" value="Adenylate-forming_Reductase"/>
</dbReference>
<evidence type="ECO:0000256" key="1">
    <source>
        <dbReference type="ARBA" id="ARBA00011245"/>
    </source>
</evidence>
<dbReference type="Gene3D" id="3.40.50.12780">
    <property type="entry name" value="N-terminal domain of ligase-like"/>
    <property type="match status" value="1"/>
</dbReference>
<dbReference type="EMBL" id="JACRSQ010000026">
    <property type="protein sequence ID" value="MBC8544624.1"/>
    <property type="molecule type" value="Genomic_DNA"/>
</dbReference>
<organism evidence="12 13">
    <name type="scientific">Bianquea renquensis</name>
    <dbReference type="NCBI Taxonomy" id="2763661"/>
    <lineage>
        <taxon>Bacteria</taxon>
        <taxon>Bacillati</taxon>
        <taxon>Bacillota</taxon>
        <taxon>Clostridia</taxon>
        <taxon>Eubacteriales</taxon>
        <taxon>Bianqueaceae</taxon>
        <taxon>Bianquea</taxon>
    </lineage>
</organism>
<sequence length="434" mass="48928">MFFNESIERMGHDEMREIQIKKLRKEAAWAYANVPFYKERFDEVGMNPAQISSLEEWAQFPFTVKTDLRDHYPFGLFAVPKEKLARIHASSGTTGKPTVVGYTKQDLENWSECMARLIVAAGGSSQDIVQISFGYGLFTGAFGLHYGMEKVGAAVVPMSSGNTEKQIMLMKDFGSTILISTPSYALHMAEVMEEMGVTKDEISLRLGMFGAEGSTEEMRRELEERWGILATENYGLSEVMGPGVSGECYCKKGMHINEDHFLIEIVDPATLEPVPDGQWGEVVITTLSKEALPMLRYRTKDISRIITEECECGRKTRRMEKIRGRSDDMLIIRGVNVFPSQIESVLLNINQVSPYYQLIVTRKGYMDLMEVQVELADAAMLDQFQKLQALEAEIRHKLRTILGLDAKVRLVEPKSIERTTGKAKHVIDLRNGGN</sequence>
<dbReference type="InterPro" id="IPR028154">
    <property type="entry name" value="AMP-dep_Lig_C"/>
</dbReference>
<proteinExistence type="inferred from homology"/>
<dbReference type="SUPFAM" id="SSF56801">
    <property type="entry name" value="Acetyl-CoA synthetase-like"/>
    <property type="match status" value="1"/>
</dbReference>
<evidence type="ECO:0000256" key="3">
    <source>
        <dbReference type="ARBA" id="ARBA00022741"/>
    </source>
</evidence>
<feature type="domain" description="AMP-dependent ligase C-terminal" evidence="11">
    <location>
        <begin position="334"/>
        <end position="430"/>
    </location>
</feature>
<dbReference type="GO" id="GO:0047475">
    <property type="term" value="F:phenylacetate-CoA ligase activity"/>
    <property type="evidence" value="ECO:0007669"/>
    <property type="project" value="UniProtKB-EC"/>
</dbReference>
<dbReference type="InterPro" id="IPR000873">
    <property type="entry name" value="AMP-dep_synth/lig_dom"/>
</dbReference>
<dbReference type="EC" id="6.2.1.30" evidence="6 9"/>
<evidence type="ECO:0000256" key="4">
    <source>
        <dbReference type="ARBA" id="ARBA00060591"/>
    </source>
</evidence>
<comment type="pathway">
    <text evidence="4 9">Aromatic compound metabolism; phenylacetate degradation.</text>
</comment>
<dbReference type="AlphaFoldDB" id="A0A926I1U4"/>
<keyword evidence="2 9" id="KW-0436">Ligase</keyword>
<dbReference type="PANTHER" id="PTHR43439">
    <property type="entry name" value="PHENYLACETATE-COENZYME A LIGASE"/>
    <property type="match status" value="1"/>
</dbReference>
<dbReference type="InterPro" id="IPR045851">
    <property type="entry name" value="AMP-bd_C_sf"/>
</dbReference>
<dbReference type="CDD" id="cd05913">
    <property type="entry name" value="PaaK"/>
    <property type="match status" value="1"/>
</dbReference>
<keyword evidence="3 9" id="KW-0547">Nucleotide-binding</keyword>
<accession>A0A926I1U4</accession>
<evidence type="ECO:0000256" key="7">
    <source>
        <dbReference type="ARBA" id="ARBA00068695"/>
    </source>
</evidence>
<evidence type="ECO:0000259" key="11">
    <source>
        <dbReference type="Pfam" id="PF14535"/>
    </source>
</evidence>
<comment type="similarity">
    <text evidence="5 9">Belongs to the phenylacetyl-CoA ligase family.</text>
</comment>